<evidence type="ECO:0000256" key="1">
    <source>
        <dbReference type="SAM" id="Phobius"/>
    </source>
</evidence>
<name>A0A380TC79_9ZZZZ</name>
<keyword evidence="1" id="KW-1133">Transmembrane helix</keyword>
<feature type="transmembrane region" description="Helical" evidence="1">
    <location>
        <begin position="32"/>
        <end position="52"/>
    </location>
</feature>
<keyword evidence="1" id="KW-0472">Membrane</keyword>
<keyword evidence="1" id="KW-0812">Transmembrane</keyword>
<accession>A0A380TC79</accession>
<dbReference type="AlphaFoldDB" id="A0A380TC79"/>
<gene>
    <name evidence="2" type="ORF">DF3PB_20032</name>
</gene>
<sequence>MAEQQSAGGGANVTPGKEEKIPVMQNVLDNPFLLLFIGVAVPTVFYLIWGIMDIISIPIAK</sequence>
<evidence type="ECO:0000313" key="2">
    <source>
        <dbReference type="EMBL" id="SUS05563.1"/>
    </source>
</evidence>
<reference evidence="2" key="1">
    <citation type="submission" date="2018-07" db="EMBL/GenBank/DDBJ databases">
        <authorList>
            <person name="Quirk P.G."/>
            <person name="Krulwich T.A."/>
        </authorList>
    </citation>
    <scope>NUCLEOTIDE SEQUENCE</scope>
</reference>
<protein>
    <submittedName>
        <fullName evidence="2">Uncharacterized protein</fullName>
    </submittedName>
</protein>
<organism evidence="2">
    <name type="scientific">metagenome</name>
    <dbReference type="NCBI Taxonomy" id="256318"/>
    <lineage>
        <taxon>unclassified sequences</taxon>
        <taxon>metagenomes</taxon>
    </lineage>
</organism>
<proteinExistence type="predicted"/>
<dbReference type="EMBL" id="UIDG01000112">
    <property type="protein sequence ID" value="SUS05563.1"/>
    <property type="molecule type" value="Genomic_DNA"/>
</dbReference>